<proteinExistence type="predicted"/>
<protein>
    <submittedName>
        <fullName evidence="1">Uncharacterized protein</fullName>
    </submittedName>
</protein>
<accession>A0A2D0LDU3</accession>
<keyword evidence="2" id="KW-1185">Reference proteome</keyword>
<reference evidence="1 2" key="1">
    <citation type="journal article" date="2017" name="Nat. Microbiol.">
        <title>Natural product diversity associated with the nematode symbionts Photorhabdus and Xenorhabdus.</title>
        <authorList>
            <person name="Tobias N.J."/>
            <person name="Wolff H."/>
            <person name="Djahanschiri B."/>
            <person name="Grundmann F."/>
            <person name="Kronenwerth M."/>
            <person name="Shi Y.M."/>
            <person name="Simonyi S."/>
            <person name="Grun P."/>
            <person name="Shapiro-Ilan D."/>
            <person name="Pidot S.J."/>
            <person name="Stinear T.P."/>
            <person name="Ebersberger I."/>
            <person name="Bode H.B."/>
        </authorList>
    </citation>
    <scope>NUCLEOTIDE SEQUENCE [LARGE SCALE GENOMIC DNA]</scope>
    <source>
        <strain evidence="1 2">DSM 17907</strain>
    </source>
</reference>
<sequence length="61" mass="7409">MITFLSIEYIYQPNFKMRVIFPRAAGKYKALLRFADYNLKFIEYKIYFLKLPLIIRGLKIN</sequence>
<evidence type="ECO:0000313" key="2">
    <source>
        <dbReference type="Proteomes" id="UP000221101"/>
    </source>
</evidence>
<dbReference type="Proteomes" id="UP000221101">
    <property type="component" value="Unassembled WGS sequence"/>
</dbReference>
<evidence type="ECO:0000313" key="1">
    <source>
        <dbReference type="EMBL" id="PHM73755.1"/>
    </source>
</evidence>
<organism evidence="1 2">
    <name type="scientific">Xenorhabdus kozodoii</name>
    <dbReference type="NCBI Taxonomy" id="351676"/>
    <lineage>
        <taxon>Bacteria</taxon>
        <taxon>Pseudomonadati</taxon>
        <taxon>Pseudomonadota</taxon>
        <taxon>Gammaproteobacteria</taxon>
        <taxon>Enterobacterales</taxon>
        <taxon>Morganellaceae</taxon>
        <taxon>Xenorhabdus</taxon>
    </lineage>
</organism>
<dbReference type="AlphaFoldDB" id="A0A2D0LDU3"/>
<name>A0A2D0LDU3_9GAMM</name>
<dbReference type="EMBL" id="NJCX01000009">
    <property type="protein sequence ID" value="PHM73755.1"/>
    <property type="molecule type" value="Genomic_DNA"/>
</dbReference>
<comment type="caution">
    <text evidence="1">The sequence shown here is derived from an EMBL/GenBank/DDBJ whole genome shotgun (WGS) entry which is preliminary data.</text>
</comment>
<gene>
    <name evidence="1" type="ORF">Xkoz_01582</name>
</gene>